<evidence type="ECO:0000313" key="1">
    <source>
        <dbReference type="EMBL" id="RMX45665.1"/>
    </source>
</evidence>
<dbReference type="AlphaFoldDB" id="A0A3M6TW80"/>
<accession>A0A3M6TW80</accession>
<gene>
    <name evidence="1" type="ORF">pdam_00024221</name>
</gene>
<dbReference type="EMBL" id="RCHS01002804">
    <property type="protein sequence ID" value="RMX45665.1"/>
    <property type="molecule type" value="Genomic_DNA"/>
</dbReference>
<name>A0A3M6TW80_POCDA</name>
<organism evidence="1 2">
    <name type="scientific">Pocillopora damicornis</name>
    <name type="common">Cauliflower coral</name>
    <name type="synonym">Millepora damicornis</name>
    <dbReference type="NCBI Taxonomy" id="46731"/>
    <lineage>
        <taxon>Eukaryota</taxon>
        <taxon>Metazoa</taxon>
        <taxon>Cnidaria</taxon>
        <taxon>Anthozoa</taxon>
        <taxon>Hexacorallia</taxon>
        <taxon>Scleractinia</taxon>
        <taxon>Astrocoeniina</taxon>
        <taxon>Pocilloporidae</taxon>
        <taxon>Pocillopora</taxon>
    </lineage>
</organism>
<proteinExistence type="predicted"/>
<dbReference type="Proteomes" id="UP000275408">
    <property type="component" value="Unassembled WGS sequence"/>
</dbReference>
<dbReference type="OrthoDB" id="5976235at2759"/>
<dbReference type="STRING" id="46731.A0A3M6TW80"/>
<evidence type="ECO:0000313" key="2">
    <source>
        <dbReference type="Proteomes" id="UP000275408"/>
    </source>
</evidence>
<dbReference type="PANTHER" id="PTHR45749:SF14">
    <property type="entry name" value="TTF-TYPE DOMAIN-CONTAINING PROTEIN"/>
    <property type="match status" value="1"/>
</dbReference>
<comment type="caution">
    <text evidence="1">The sequence shown here is derived from an EMBL/GenBank/DDBJ whole genome shotgun (WGS) entry which is preliminary data.</text>
</comment>
<evidence type="ECO:0008006" key="3">
    <source>
        <dbReference type="Google" id="ProtNLM"/>
    </source>
</evidence>
<feature type="non-terminal residue" evidence="1">
    <location>
        <position position="300"/>
    </location>
</feature>
<sequence length="300" mass="35167">MTIVETIASIHKNRLYKKPPQPSESEIASAFNGFYLAVKSPLKSNAVKVQHTCKVNIERDVYRYFFNYKGISSRDSKYTMLSLENFNKLSPPYYWWYEGSSREGEEEGRWEGWVSSASESPQQPILKCYDPKKFGSESFSRDFNPAWYKRYPWLSYDFETKKACCYPCQKYLNAHDFTFDNWKKPERLTKHHKSENHQTAMAKWIDSRANKKRNTSILSKLQESHKQDVKENRDYLKVIIECLMFTAQQNIAQRGHDEQRDGLSNSSDVIEMKAYFGNSPKHFVVQAGKLPQAPKMPLEM</sequence>
<protein>
    <recommendedName>
        <fullName evidence="3">TTF-type domain-containing protein</fullName>
    </recommendedName>
</protein>
<dbReference type="PANTHER" id="PTHR45749">
    <property type="match status" value="1"/>
</dbReference>
<reference evidence="1 2" key="1">
    <citation type="journal article" date="2018" name="Sci. Rep.">
        <title>Comparative analysis of the Pocillopora damicornis genome highlights role of immune system in coral evolution.</title>
        <authorList>
            <person name="Cunning R."/>
            <person name="Bay R.A."/>
            <person name="Gillette P."/>
            <person name="Baker A.C."/>
            <person name="Traylor-Knowles N."/>
        </authorList>
    </citation>
    <scope>NUCLEOTIDE SEQUENCE [LARGE SCALE GENOMIC DNA]</scope>
    <source>
        <strain evidence="1">RSMAS</strain>
        <tissue evidence="1">Whole animal</tissue>
    </source>
</reference>
<keyword evidence="2" id="KW-1185">Reference proteome</keyword>